<evidence type="ECO:0000313" key="2">
    <source>
        <dbReference type="Proteomes" id="UP000574390"/>
    </source>
</evidence>
<sequence length="132" mass="14754">LILVGVSFGTVKAQFVHLNSPRLVSAQTKCRKAIYEQVFGEPLEEKLSTYCCAQFLVASSRITARTVEFYEKMAKSMNEASPGTQCLIYESLWHVVLGEPPALPRRVEDASLPSFLRPLEEDAESYLPRGSK</sequence>
<name>A0A7J6N2B8_PEROL</name>
<accession>A0A7J6N2B8</accession>
<feature type="non-terminal residue" evidence="1">
    <location>
        <position position="1"/>
    </location>
</feature>
<protein>
    <submittedName>
        <fullName evidence="1">Uncharacterized protein</fullName>
    </submittedName>
</protein>
<gene>
    <name evidence="1" type="ORF">FOZ62_022867</name>
</gene>
<reference evidence="1 2" key="1">
    <citation type="submission" date="2020-04" db="EMBL/GenBank/DDBJ databases">
        <title>Perkinsus olseni comparative genomics.</title>
        <authorList>
            <person name="Bogema D.R."/>
        </authorList>
    </citation>
    <scope>NUCLEOTIDE SEQUENCE [LARGE SCALE GENOMIC DNA]</scope>
    <source>
        <strain evidence="1">ATCC PRA-205</strain>
    </source>
</reference>
<dbReference type="Pfam" id="PF11913">
    <property type="entry name" value="DUF3431"/>
    <property type="match status" value="1"/>
</dbReference>
<evidence type="ECO:0000313" key="1">
    <source>
        <dbReference type="EMBL" id="KAF4677975.1"/>
    </source>
</evidence>
<proteinExistence type="predicted"/>
<dbReference type="Proteomes" id="UP000574390">
    <property type="component" value="Unassembled WGS sequence"/>
</dbReference>
<dbReference type="AlphaFoldDB" id="A0A7J6N2B8"/>
<dbReference type="EMBL" id="JABANM010038235">
    <property type="protein sequence ID" value="KAF4677975.1"/>
    <property type="molecule type" value="Genomic_DNA"/>
</dbReference>
<comment type="caution">
    <text evidence="1">The sequence shown here is derived from an EMBL/GenBank/DDBJ whole genome shotgun (WGS) entry which is preliminary data.</text>
</comment>
<dbReference type="InterPro" id="IPR021838">
    <property type="entry name" value="DUF3431"/>
</dbReference>
<organism evidence="1 2">
    <name type="scientific">Perkinsus olseni</name>
    <name type="common">Perkinsus atlanticus</name>
    <dbReference type="NCBI Taxonomy" id="32597"/>
    <lineage>
        <taxon>Eukaryota</taxon>
        <taxon>Sar</taxon>
        <taxon>Alveolata</taxon>
        <taxon>Perkinsozoa</taxon>
        <taxon>Perkinsea</taxon>
        <taxon>Perkinsida</taxon>
        <taxon>Perkinsidae</taxon>
        <taxon>Perkinsus</taxon>
    </lineage>
</organism>